<dbReference type="Proteomes" id="UP000190811">
    <property type="component" value="Chromosome"/>
</dbReference>
<name>E6YYZ9_BARSR</name>
<gene>
    <name evidence="3" type="ORF">B11C_20016</name>
    <name evidence="4" type="ORF">B11C_40375</name>
    <name evidence="1" type="ORF">BscR1v2_002350</name>
    <name evidence="2" type="ORF">BscR1v2_010620</name>
</gene>
<dbReference type="Pfam" id="PF09669">
    <property type="entry name" value="Phage_pRha"/>
    <property type="match status" value="1"/>
</dbReference>
<dbReference type="EMBL" id="CP019789">
    <property type="protein sequence ID" value="AQX30988.1"/>
    <property type="molecule type" value="Genomic_DNA"/>
</dbReference>
<sequence>MNDLVKNTQTTLTMSSREIAKLCGKRHDHVMRDIKKMLEELYSERGLPKFGGTYLDKQKKTQNCFNLPKRECLILISGYSTVLRAKIIDRWMELESQLRFDHELFSRDLFKSSSGIGKVLGVIARRLSDVNDLENELEHYKSVTTEVRRVLESPVAKAA</sequence>
<dbReference type="EMBL" id="FN645507">
    <property type="protein sequence ID" value="CBI81739.1"/>
    <property type="molecule type" value="Genomic_DNA"/>
</dbReference>
<evidence type="ECO:0000313" key="5">
    <source>
        <dbReference type="Proteomes" id="UP000190811"/>
    </source>
</evidence>
<evidence type="ECO:0000313" key="4">
    <source>
        <dbReference type="EMBL" id="CBI82520.1"/>
    </source>
</evidence>
<dbReference type="EMBL" id="CP019789">
    <property type="protein sequence ID" value="AQX30190.1"/>
    <property type="molecule type" value="Genomic_DNA"/>
</dbReference>
<evidence type="ECO:0000313" key="1">
    <source>
        <dbReference type="EMBL" id="AQX30190.1"/>
    </source>
</evidence>
<reference evidence="3" key="1">
    <citation type="journal article" date="2011" name="PLoS Genet.">
        <title>Parallel evolution of a type IV secretion system in radiating lineages of the host-restricted bacterial pathogen Bartonella.</title>
        <authorList>
            <person name="Engel P."/>
            <person name="Salzburger W."/>
            <person name="Liesch M."/>
            <person name="Chang C.C."/>
            <person name="Maruyama S."/>
            <person name="Lanz C."/>
            <person name="Calteau A."/>
            <person name="Lajus A."/>
            <person name="Medigue C."/>
            <person name="Schuster S.C."/>
            <person name="Dehio C."/>
        </authorList>
    </citation>
    <scope>NUCLEOTIDE SEQUENCE</scope>
    <source>
        <strain evidence="3">R1</strain>
    </source>
</reference>
<reference evidence="5" key="2">
    <citation type="journal article" date="2017" name="Genome Biol. Evol.">
        <title>Evolutionary Dynamics of Pathoadaptation Revealed by Three Independent Acquisitions of the VirB/D4 Type IV Secretion System in Bartonella.</title>
        <authorList>
            <person name="Harms A."/>
            <person name="Segers F.H."/>
            <person name="Quebatte M."/>
            <person name="Mistl C."/>
            <person name="Manfredi P."/>
            <person name="Korner J."/>
            <person name="Chomel B.B."/>
            <person name="Kosoy M."/>
            <person name="Maruyama S."/>
            <person name="Engel P."/>
            <person name="Dehio C."/>
        </authorList>
    </citation>
    <scope>NUCLEOTIDE SEQUENCE [LARGE SCALE GENOMIC DNA]</scope>
    <source>
        <strain evidence="5">R1</strain>
    </source>
</reference>
<dbReference type="InterPro" id="IPR014054">
    <property type="entry name" value="Phage_regulatory_Rha"/>
</dbReference>
<reference evidence="1" key="3">
    <citation type="submission" date="2017-02" db="EMBL/GenBank/DDBJ databases">
        <title>Evolutionary dynamics of pathoadaptation revealed by three independent acquisitions of the VirB/D4 type IV secretion system in Bartonella.</title>
        <authorList>
            <person name="Harms A."/>
            <person name="Segers F.H.I.D."/>
            <person name="Quebatte M."/>
            <person name="Mistl C."/>
            <person name="Manfredi P."/>
            <person name="Koerner J."/>
            <person name="Chomel B."/>
            <person name="Kosoy M."/>
            <person name="Maruyama S."/>
            <person name="Engel P."/>
            <person name="Dehio C."/>
        </authorList>
    </citation>
    <scope>NUCLEOTIDE SEQUENCE [LARGE SCALE GENOMIC DNA]</scope>
    <source>
        <strain evidence="1">R1</strain>
    </source>
</reference>
<dbReference type="EMBL" id="FN645509">
    <property type="protein sequence ID" value="CBI82520.1"/>
    <property type="molecule type" value="Genomic_DNA"/>
</dbReference>
<organism evidence="3">
    <name type="scientific">Bartonella schoenbuchensis (strain DSM 13525 / NCTC 13165 / R1)</name>
    <dbReference type="NCBI Taxonomy" id="687861"/>
    <lineage>
        <taxon>Bacteria</taxon>
        <taxon>Pseudomonadati</taxon>
        <taxon>Pseudomonadota</taxon>
        <taxon>Alphaproteobacteria</taxon>
        <taxon>Hyphomicrobiales</taxon>
        <taxon>Bartonellaceae</taxon>
        <taxon>Bartonella</taxon>
    </lineage>
</organism>
<protein>
    <submittedName>
        <fullName evidence="1">Phage regulatory protein, rha family</fullName>
    </submittedName>
</protein>
<evidence type="ECO:0000313" key="2">
    <source>
        <dbReference type="EMBL" id="AQX30988.1"/>
    </source>
</evidence>
<accession>E6YYZ9</accession>
<proteinExistence type="predicted"/>
<dbReference type="STRING" id="687861.BscR1v2_002350"/>
<evidence type="ECO:0000313" key="3">
    <source>
        <dbReference type="EMBL" id="CBI81739.1"/>
    </source>
</evidence>
<dbReference type="AlphaFoldDB" id="E6YYZ9"/>